<keyword evidence="8" id="KW-1185">Reference proteome</keyword>
<dbReference type="PROSITE" id="PS00670">
    <property type="entry name" value="D_2_HYDROXYACID_DH_2"/>
    <property type="match status" value="1"/>
</dbReference>
<dbReference type="SUPFAM" id="SSF52283">
    <property type="entry name" value="Formate/glycerate dehydrogenase catalytic domain-like"/>
    <property type="match status" value="1"/>
</dbReference>
<evidence type="ECO:0000313" key="8">
    <source>
        <dbReference type="Proteomes" id="UP000256970"/>
    </source>
</evidence>
<dbReference type="PANTHER" id="PTHR43026">
    <property type="entry name" value="2-HYDROXYACID DEHYDROGENASE HOMOLOG 1-RELATED"/>
    <property type="match status" value="1"/>
</dbReference>
<keyword evidence="3" id="KW-0520">NAD</keyword>
<feature type="domain" description="D-isomer specific 2-hydroxyacid dehydrogenase NAD-binding" evidence="6">
    <location>
        <begin position="125"/>
        <end position="318"/>
    </location>
</feature>
<dbReference type="Gene3D" id="3.40.50.720">
    <property type="entry name" value="NAD(P)-binding Rossmann-like Domain"/>
    <property type="match status" value="2"/>
</dbReference>
<protein>
    <recommendedName>
        <fullName evidence="9">D-lactate dehydrogenase</fullName>
    </recommendedName>
</protein>
<dbReference type="GO" id="GO:0051287">
    <property type="term" value="F:NAD binding"/>
    <property type="evidence" value="ECO:0007669"/>
    <property type="project" value="InterPro"/>
</dbReference>
<dbReference type="Proteomes" id="UP000256970">
    <property type="component" value="Unassembled WGS sequence"/>
</dbReference>
<dbReference type="GO" id="GO:0016616">
    <property type="term" value="F:oxidoreductase activity, acting on the CH-OH group of donors, NAD or NADP as acceptor"/>
    <property type="evidence" value="ECO:0007669"/>
    <property type="project" value="InterPro"/>
</dbReference>
<dbReference type="InterPro" id="IPR006140">
    <property type="entry name" value="D-isomer_DH_NAD-bd"/>
</dbReference>
<evidence type="ECO:0000256" key="1">
    <source>
        <dbReference type="ARBA" id="ARBA00005854"/>
    </source>
</evidence>
<dbReference type="InterPro" id="IPR058205">
    <property type="entry name" value="D-LDH-like"/>
</dbReference>
<proteinExistence type="inferred from homology"/>
<dbReference type="PROSITE" id="PS00671">
    <property type="entry name" value="D_2_HYDROXYACID_DH_3"/>
    <property type="match status" value="1"/>
</dbReference>
<evidence type="ECO:0000259" key="5">
    <source>
        <dbReference type="Pfam" id="PF00389"/>
    </source>
</evidence>
<evidence type="ECO:0008006" key="9">
    <source>
        <dbReference type="Google" id="ProtNLM"/>
    </source>
</evidence>
<dbReference type="CDD" id="cd12183">
    <property type="entry name" value="LDH_like_2"/>
    <property type="match status" value="1"/>
</dbReference>
<dbReference type="InterPro" id="IPR029752">
    <property type="entry name" value="D-isomer_DH_CS1"/>
</dbReference>
<name>A0A383W350_TETOB</name>
<evidence type="ECO:0000313" key="7">
    <source>
        <dbReference type="EMBL" id="SZX71630.1"/>
    </source>
</evidence>
<evidence type="ECO:0000256" key="4">
    <source>
        <dbReference type="RuleBase" id="RU003719"/>
    </source>
</evidence>
<evidence type="ECO:0000256" key="2">
    <source>
        <dbReference type="ARBA" id="ARBA00023002"/>
    </source>
</evidence>
<dbReference type="InterPro" id="IPR036291">
    <property type="entry name" value="NAD(P)-bd_dom_sf"/>
</dbReference>
<gene>
    <name evidence="7" type="ORF">BQ4739_LOCUS11760</name>
</gene>
<evidence type="ECO:0000256" key="3">
    <source>
        <dbReference type="ARBA" id="ARBA00023027"/>
    </source>
</evidence>
<dbReference type="PANTHER" id="PTHR43026:SF1">
    <property type="entry name" value="2-HYDROXYACID DEHYDROGENASE HOMOLOG 1-RELATED"/>
    <property type="match status" value="1"/>
</dbReference>
<comment type="similarity">
    <text evidence="1 4">Belongs to the D-isomer specific 2-hydroxyacid dehydrogenase family.</text>
</comment>
<reference evidence="7 8" key="1">
    <citation type="submission" date="2016-10" db="EMBL/GenBank/DDBJ databases">
        <authorList>
            <person name="Cai Z."/>
        </authorList>
    </citation>
    <scope>NUCLEOTIDE SEQUENCE [LARGE SCALE GENOMIC DNA]</scope>
</reference>
<dbReference type="Pfam" id="PF02826">
    <property type="entry name" value="2-Hacid_dh_C"/>
    <property type="match status" value="1"/>
</dbReference>
<dbReference type="PROSITE" id="PS00065">
    <property type="entry name" value="D_2_HYDROXYACID_DH_1"/>
    <property type="match status" value="1"/>
</dbReference>
<dbReference type="Pfam" id="PF00389">
    <property type="entry name" value="2-Hacid_dh"/>
    <property type="match status" value="1"/>
</dbReference>
<dbReference type="SUPFAM" id="SSF51735">
    <property type="entry name" value="NAD(P)-binding Rossmann-fold domains"/>
    <property type="match status" value="1"/>
</dbReference>
<dbReference type="InterPro" id="IPR006139">
    <property type="entry name" value="D-isomer_2_OHA_DH_cat_dom"/>
</dbReference>
<organism evidence="7 8">
    <name type="scientific">Tetradesmus obliquus</name>
    <name type="common">Green alga</name>
    <name type="synonym">Acutodesmus obliquus</name>
    <dbReference type="NCBI Taxonomy" id="3088"/>
    <lineage>
        <taxon>Eukaryota</taxon>
        <taxon>Viridiplantae</taxon>
        <taxon>Chlorophyta</taxon>
        <taxon>core chlorophytes</taxon>
        <taxon>Chlorophyceae</taxon>
        <taxon>CS clade</taxon>
        <taxon>Sphaeropleales</taxon>
        <taxon>Scenedesmaceae</taxon>
        <taxon>Tetradesmus</taxon>
    </lineage>
</organism>
<dbReference type="InterPro" id="IPR029753">
    <property type="entry name" value="D-isomer_DH_CS"/>
</dbReference>
<dbReference type="EMBL" id="FNXT01001064">
    <property type="protein sequence ID" value="SZX71630.1"/>
    <property type="molecule type" value="Genomic_DNA"/>
</dbReference>
<dbReference type="STRING" id="3088.A0A383W350"/>
<accession>A0A383W350</accession>
<feature type="domain" description="D-isomer specific 2-hydroxyacid dehydrogenase catalytic" evidence="5">
    <location>
        <begin position="32"/>
        <end position="349"/>
    </location>
</feature>
<evidence type="ECO:0000259" key="6">
    <source>
        <dbReference type="Pfam" id="PF02826"/>
    </source>
</evidence>
<sequence>MEDAGNDLPAKKAATQITVFSAAQYVEGFLAQPLKEAGFKKVNFTETVLDKYTASLAQDCQIVCIFVNDQCDAKVVERLAKCGVKLIALRCAGFDRVDLEACKQHGIKVVRVPTYSPTSVAEHAVALLMALNRRLAQAHVRVSAGNYSLTPLVGQELRGKRAAVLGTGAIGTEAVRILKGIGMEVVAYDIQKNPAVEAMGVKYVDLEEALPWADVVSVHVPLLKSTHHFINGDRIAMMKKGAILLNVSRGGLVDSQALYDGLENGQLGGLGMDVYENEGQLFFTDWTDMPLETRMANWDRRFKLLTSYPQVLITPHSAFLTHEALANIASATVASMEEFLAGQPLTNELKPKPDKAAGAAR</sequence>
<dbReference type="AlphaFoldDB" id="A0A383W350"/>
<keyword evidence="2 4" id="KW-0560">Oxidoreductase</keyword>